<keyword evidence="12" id="KW-0963">Cytoplasm</keyword>
<dbReference type="Pfam" id="PF01593">
    <property type="entry name" value="Amino_oxidase"/>
    <property type="match status" value="1"/>
</dbReference>
<sequence length="489" mass="49687">MVDNQPERADGVPHVVIVGGGVAGLTAAFYLREASVRITLLEASSRLGGKLAASEVAGVTVDEGAEGLYARRPKTTRLLTAAGLGDQLVLAGATATAIWTRGALRSLPAGQFMGVPSDMDALARSGIVSAEGVARARRDVDLPPTERNGDVSVAAYVSERLGREVLDRLVDPFLSDVCAGRSDELSFEAMLAPLANASRKHPSLTRAAASLIPPPPPDGQEPPTGIGTLTGSLGNLATVLATAVRADSTAATLRTGAEVTALSPGEHGWRLTVSSAAGTEHLTADAVIVAAPAGPAGRLLAGVPGVAPAAAELAEIPYASVGIVTLAYPRGAFPGGLAARGFCGYRVPAVDGRAVNEVTFSTVKWPHLAGEVEILRCSIGRVGDETLLQRDDADLASLAAAEVAEATGAVGAPVATRVTRWESALPQYTVGHLDRTARLRAALAAHRGLAVCGAAYDGVGVGTCIADARKAVDQVLAALPRTAATAASS</sequence>
<keyword evidence="8 12" id="KW-0285">Flavoprotein</keyword>
<dbReference type="SUPFAM" id="SSF51905">
    <property type="entry name" value="FAD/NAD(P)-binding domain"/>
    <property type="match status" value="1"/>
</dbReference>
<dbReference type="UniPathway" id="UPA00252"/>
<evidence type="ECO:0000256" key="13">
    <source>
        <dbReference type="SAM" id="Phobius"/>
    </source>
</evidence>
<comment type="cofactor">
    <cofactor evidence="2 12">
        <name>FAD</name>
        <dbReference type="ChEBI" id="CHEBI:57692"/>
    </cofactor>
</comment>
<evidence type="ECO:0000259" key="14">
    <source>
        <dbReference type="Pfam" id="PF01593"/>
    </source>
</evidence>
<comment type="subcellular location">
    <subcellularLocation>
        <location evidence="12">Cytoplasm</location>
    </subcellularLocation>
</comment>
<evidence type="ECO:0000256" key="1">
    <source>
        <dbReference type="ARBA" id="ARBA00001755"/>
    </source>
</evidence>
<feature type="domain" description="Amine oxidase" evidence="14">
    <location>
        <begin position="22"/>
        <end position="476"/>
    </location>
</feature>
<keyword evidence="11 12" id="KW-0350">Heme biosynthesis</keyword>
<organism evidence="15">
    <name type="scientific">Micromonospora echinospora</name>
    <name type="common">Micromonospora purpurea</name>
    <dbReference type="NCBI Taxonomy" id="1877"/>
    <lineage>
        <taxon>Bacteria</taxon>
        <taxon>Bacillati</taxon>
        <taxon>Actinomycetota</taxon>
        <taxon>Actinomycetes</taxon>
        <taxon>Micromonosporales</taxon>
        <taxon>Micromonosporaceae</taxon>
        <taxon>Micromonospora</taxon>
    </lineage>
</organism>
<dbReference type="AlphaFoldDB" id="A0A2C9DJP9"/>
<dbReference type="PANTHER" id="PTHR42923:SF3">
    <property type="entry name" value="PROTOPORPHYRINOGEN OXIDASE"/>
    <property type="match status" value="1"/>
</dbReference>
<protein>
    <recommendedName>
        <fullName evidence="7 12">Coproporphyrinogen III oxidase</fullName>
        <ecNumber evidence="6 12">1.3.3.15</ecNumber>
    </recommendedName>
</protein>
<dbReference type="InterPro" id="IPR050464">
    <property type="entry name" value="Zeta_carotene_desat/Oxidored"/>
</dbReference>
<evidence type="ECO:0000256" key="6">
    <source>
        <dbReference type="ARBA" id="ARBA00012402"/>
    </source>
</evidence>
<proteinExistence type="inferred from homology"/>
<reference evidence="15" key="1">
    <citation type="journal article" date="2017" name="Tetrahedron">
        <title>Isolation, structure elucidation and biosynthesis of monomeric benzo[b]fluorene nenestatin from Micromonospora echinospora SCSIO 04089.</title>
        <authorList>
            <person name="Jiang X."/>
            <person name="Zhang Q."/>
            <person name="Zhu Y."/>
            <person name="Nie F."/>
            <person name="Wu Z."/>
            <person name="Yang C."/>
            <person name="Zhang L."/>
            <person name="Tian X."/>
            <person name="Zhang C."/>
        </authorList>
    </citation>
    <scope>NUCLEOTIDE SEQUENCE</scope>
    <source>
        <strain evidence="15">SCSIO 04089</strain>
    </source>
</reference>
<dbReference type="Gene3D" id="1.10.3110.10">
    <property type="entry name" value="protoporphyrinogen ix oxidase, domain 3"/>
    <property type="match status" value="1"/>
</dbReference>
<comment type="catalytic activity">
    <reaction evidence="1">
        <text>coproporphyrinogen III + 3 O2 = coproporphyrin III + 3 H2O2</text>
        <dbReference type="Rhea" id="RHEA:43436"/>
        <dbReference type="ChEBI" id="CHEBI:15379"/>
        <dbReference type="ChEBI" id="CHEBI:16240"/>
        <dbReference type="ChEBI" id="CHEBI:57309"/>
        <dbReference type="ChEBI" id="CHEBI:131725"/>
        <dbReference type="EC" id="1.3.3.15"/>
    </reaction>
    <physiologicalReaction direction="left-to-right" evidence="1">
        <dbReference type="Rhea" id="RHEA:43437"/>
    </physiologicalReaction>
</comment>
<feature type="transmembrane region" description="Helical" evidence="13">
    <location>
        <begin position="12"/>
        <end position="31"/>
    </location>
</feature>
<dbReference type="InterPro" id="IPR036188">
    <property type="entry name" value="FAD/NAD-bd_sf"/>
</dbReference>
<keyword evidence="13" id="KW-0812">Transmembrane</keyword>
<dbReference type="EC" id="1.3.3.15" evidence="6 12"/>
<evidence type="ECO:0000256" key="12">
    <source>
        <dbReference type="RuleBase" id="RU364052"/>
    </source>
</evidence>
<dbReference type="NCBIfam" id="TIGR00562">
    <property type="entry name" value="proto_IX_ox"/>
    <property type="match status" value="1"/>
</dbReference>
<evidence type="ECO:0000256" key="3">
    <source>
        <dbReference type="ARBA" id="ARBA00002185"/>
    </source>
</evidence>
<dbReference type="GO" id="GO:0006783">
    <property type="term" value="P:heme biosynthetic process"/>
    <property type="evidence" value="ECO:0007669"/>
    <property type="project" value="UniProtKB-UniRule"/>
</dbReference>
<dbReference type="InterPro" id="IPR002937">
    <property type="entry name" value="Amino_oxidase"/>
</dbReference>
<dbReference type="GO" id="GO:0004729">
    <property type="term" value="F:oxygen-dependent protoporphyrinogen oxidase activity"/>
    <property type="evidence" value="ECO:0007669"/>
    <property type="project" value="UniProtKB-UniRule"/>
</dbReference>
<dbReference type="GO" id="GO:0005737">
    <property type="term" value="C:cytoplasm"/>
    <property type="evidence" value="ECO:0007669"/>
    <property type="project" value="UniProtKB-SubCell"/>
</dbReference>
<name>A0A2C9DJP9_MICEC</name>
<evidence type="ECO:0000256" key="9">
    <source>
        <dbReference type="ARBA" id="ARBA00022827"/>
    </source>
</evidence>
<comment type="similarity">
    <text evidence="5 12">Belongs to the protoporphyrinogen/coproporphyrinogen oxidase family. Coproporphyrinogen III oxidase subfamily.</text>
</comment>
<accession>A0A2C9DJP9</accession>
<keyword evidence="13" id="KW-0472">Membrane</keyword>
<dbReference type="EMBL" id="KY454837">
    <property type="protein sequence ID" value="ARD70862.1"/>
    <property type="molecule type" value="Genomic_DNA"/>
</dbReference>
<evidence type="ECO:0000313" key="15">
    <source>
        <dbReference type="EMBL" id="ARD70862.1"/>
    </source>
</evidence>
<keyword evidence="10 12" id="KW-0560">Oxidoreductase</keyword>
<dbReference type="PANTHER" id="PTHR42923">
    <property type="entry name" value="PROTOPORPHYRINOGEN OXIDASE"/>
    <property type="match status" value="1"/>
</dbReference>
<evidence type="ECO:0000256" key="8">
    <source>
        <dbReference type="ARBA" id="ARBA00022630"/>
    </source>
</evidence>
<evidence type="ECO:0000256" key="5">
    <source>
        <dbReference type="ARBA" id="ARBA00008310"/>
    </source>
</evidence>
<keyword evidence="13" id="KW-1133">Transmembrane helix</keyword>
<evidence type="ECO:0000256" key="7">
    <source>
        <dbReference type="ARBA" id="ARBA00019046"/>
    </source>
</evidence>
<evidence type="ECO:0000256" key="11">
    <source>
        <dbReference type="ARBA" id="ARBA00023133"/>
    </source>
</evidence>
<comment type="pathway">
    <text evidence="4 12">Porphyrin-containing compound metabolism; protoheme biosynthesis.</text>
</comment>
<dbReference type="SUPFAM" id="SSF54373">
    <property type="entry name" value="FAD-linked reductases, C-terminal domain"/>
    <property type="match status" value="1"/>
</dbReference>
<comment type="function">
    <text evidence="3 12">Involved in coproporphyrin-dependent heme b biosynthesis. Catalyzes the oxidation of coproporphyrinogen III to coproporphyrin III.</text>
</comment>
<keyword evidence="9 12" id="KW-0274">FAD</keyword>
<evidence type="ECO:0000256" key="4">
    <source>
        <dbReference type="ARBA" id="ARBA00004744"/>
    </source>
</evidence>
<dbReference type="Gene3D" id="3.50.50.60">
    <property type="entry name" value="FAD/NAD(P)-binding domain"/>
    <property type="match status" value="1"/>
</dbReference>
<dbReference type="Gene3D" id="3.90.660.20">
    <property type="entry name" value="Protoporphyrinogen oxidase, mitochondrial, domain 2"/>
    <property type="match status" value="1"/>
</dbReference>
<evidence type="ECO:0000256" key="2">
    <source>
        <dbReference type="ARBA" id="ARBA00001974"/>
    </source>
</evidence>
<dbReference type="InterPro" id="IPR004572">
    <property type="entry name" value="Protoporphyrinogen_oxidase"/>
</dbReference>
<evidence type="ECO:0000256" key="10">
    <source>
        <dbReference type="ARBA" id="ARBA00023002"/>
    </source>
</evidence>